<feature type="transmembrane region" description="Helical" evidence="1">
    <location>
        <begin position="72"/>
        <end position="90"/>
    </location>
</feature>
<sequence>MALVELGLTRDVAMDEKLPVKWGKDRPVSPGPSAQVISTPGARMVYSPFLKERPGRALQVLGERDNPAVVPWGFWGAVMLAGLLAAMIVFRGSSGLQSMWDLLWVMIAVVVGSVMLKLGKKTSLEEHLLCELDLMRGIVTWPVQGSELAVTFDEVEEIVFGMTQYPISSDGEGTKVHAFSLLLRDAQGRLVPIVEASPHKGETHAIGKVFSRVLEVPLTYVGMGIK</sequence>
<dbReference type="Proteomes" id="UP000321412">
    <property type="component" value="Unassembled WGS sequence"/>
</dbReference>
<reference evidence="2 3" key="1">
    <citation type="submission" date="2019-08" db="EMBL/GenBank/DDBJ databases">
        <title>Bradymonadales sp. TMQ4.</title>
        <authorList>
            <person name="Liang Q."/>
        </authorList>
    </citation>
    <scope>NUCLEOTIDE SEQUENCE [LARGE SCALE GENOMIC DNA]</scope>
    <source>
        <strain evidence="2 3">TMQ4</strain>
    </source>
</reference>
<name>A0A5C6XBU0_9DELT</name>
<dbReference type="AlphaFoldDB" id="A0A5C6XBU0"/>
<accession>A0A5C6XBU0</accession>
<organism evidence="2 3">
    <name type="scientific">Lujinxingia vulgaris</name>
    <dbReference type="NCBI Taxonomy" id="2600176"/>
    <lineage>
        <taxon>Bacteria</taxon>
        <taxon>Deltaproteobacteria</taxon>
        <taxon>Bradymonadales</taxon>
        <taxon>Lujinxingiaceae</taxon>
        <taxon>Lujinxingia</taxon>
    </lineage>
</organism>
<protein>
    <submittedName>
        <fullName evidence="2">Uncharacterized protein</fullName>
    </submittedName>
</protein>
<comment type="caution">
    <text evidence="2">The sequence shown here is derived from an EMBL/GenBank/DDBJ whole genome shotgun (WGS) entry which is preliminary data.</text>
</comment>
<proteinExistence type="predicted"/>
<keyword evidence="1" id="KW-1133">Transmembrane helix</keyword>
<evidence type="ECO:0000313" key="3">
    <source>
        <dbReference type="Proteomes" id="UP000321412"/>
    </source>
</evidence>
<keyword evidence="1" id="KW-0472">Membrane</keyword>
<keyword evidence="1" id="KW-0812">Transmembrane</keyword>
<evidence type="ECO:0000313" key="2">
    <source>
        <dbReference type="EMBL" id="TXD39387.1"/>
    </source>
</evidence>
<feature type="transmembrane region" description="Helical" evidence="1">
    <location>
        <begin position="102"/>
        <end position="119"/>
    </location>
</feature>
<keyword evidence="3" id="KW-1185">Reference proteome</keyword>
<dbReference type="EMBL" id="VOSM01000001">
    <property type="protein sequence ID" value="TXD39387.1"/>
    <property type="molecule type" value="Genomic_DNA"/>
</dbReference>
<dbReference type="RefSeq" id="WP_146979814.1">
    <property type="nucleotide sequence ID" value="NZ_VOSM01000001.1"/>
</dbReference>
<evidence type="ECO:0000256" key="1">
    <source>
        <dbReference type="SAM" id="Phobius"/>
    </source>
</evidence>
<gene>
    <name evidence="2" type="ORF">FRC98_03045</name>
</gene>
<dbReference type="OrthoDB" id="5500047at2"/>